<evidence type="ECO:0000256" key="1">
    <source>
        <dbReference type="SAM" id="MobiDB-lite"/>
    </source>
</evidence>
<dbReference type="Proteomes" id="UP000024332">
    <property type="component" value="Unassembled WGS sequence"/>
</dbReference>
<feature type="compositionally biased region" description="Basic and acidic residues" evidence="1">
    <location>
        <begin position="1"/>
        <end position="20"/>
    </location>
</feature>
<dbReference type="STRING" id="1160895.CM19_05470"/>
<dbReference type="AlphaFoldDB" id="A0A031LP12"/>
<dbReference type="OrthoDB" id="18600at2157"/>
<gene>
    <name evidence="2" type="ORF">CM19_05470</name>
</gene>
<evidence type="ECO:0000313" key="2">
    <source>
        <dbReference type="EMBL" id="EZQ06822.1"/>
    </source>
</evidence>
<protein>
    <submittedName>
        <fullName evidence="2">Uncharacterized protein</fullName>
    </submittedName>
</protein>
<reference evidence="2 3" key="1">
    <citation type="submission" date="2014-03" db="EMBL/GenBank/DDBJ databases">
        <title>Draft genome sequence of the novel thermoacidophilic archaea Acidianus copahuensis ALE1 strain, isolated from Copahue volcanic area in Neuquen Argentina.</title>
        <authorList>
            <person name="Urbieta M.S."/>
            <person name="Rascovan N."/>
            <person name="Castro C."/>
            <person name="Revale S."/>
            <person name="Giaveno M.A."/>
            <person name="Vazquez M.P."/>
            <person name="Donati E.R."/>
        </authorList>
    </citation>
    <scope>NUCLEOTIDE SEQUENCE [LARGE SCALE GENOMIC DNA]</scope>
    <source>
        <strain evidence="2 3">ALE1</strain>
    </source>
</reference>
<evidence type="ECO:0000313" key="3">
    <source>
        <dbReference type="Proteomes" id="UP000024332"/>
    </source>
</evidence>
<name>A0A031LP12_9CREN</name>
<dbReference type="RefSeq" id="WP_048099624.1">
    <property type="nucleotide sequence ID" value="NZ_JFZT01000039.1"/>
</dbReference>
<proteinExistence type="predicted"/>
<feature type="region of interest" description="Disordered" evidence="1">
    <location>
        <begin position="1"/>
        <end position="28"/>
    </location>
</feature>
<comment type="caution">
    <text evidence="2">The sequence shown here is derived from an EMBL/GenBank/DDBJ whole genome shotgun (WGS) entry which is preliminary data.</text>
</comment>
<keyword evidence="3" id="KW-1185">Reference proteome</keyword>
<dbReference type="EMBL" id="JFZT01000039">
    <property type="protein sequence ID" value="EZQ06822.1"/>
    <property type="molecule type" value="Genomic_DNA"/>
</dbReference>
<organism evidence="2 3">
    <name type="scientific">Candidatus Acidianus copahuensis</name>
    <dbReference type="NCBI Taxonomy" id="1160895"/>
    <lineage>
        <taxon>Archaea</taxon>
        <taxon>Thermoproteota</taxon>
        <taxon>Thermoprotei</taxon>
        <taxon>Sulfolobales</taxon>
        <taxon>Sulfolobaceae</taxon>
        <taxon>Acidianus</taxon>
    </lineage>
</organism>
<sequence>MPRKKKEDIKAEEIAKGEHKSSKKKKEKYVDPDQLLEEYLKDVVEGLGIEFLGLTDDEYIEILREPFASAVGQVKTKPKVKTILNRLLSNRDSMMEYVAVRLYFLRDIEKLGDTQLEFLVYNIKKGINQMIDKLYSECKRRNRNDLIEILRYSWNQFGILTPLRCPKCGFNAIMPDLSCKVCGYIISMKEVKEQIDVLGELKTLASIESADFKEIITSGYFFYTPQGILPPSKFVPSQGGIFYEIVLNKDEKKILSSIYIDPQKR</sequence>
<accession>A0A031LP12</accession>